<evidence type="ECO:0000313" key="3">
    <source>
        <dbReference type="EMBL" id="MEE1888736.1"/>
    </source>
</evidence>
<evidence type="ECO:0000259" key="2">
    <source>
        <dbReference type="Pfam" id="PF00535"/>
    </source>
</evidence>
<keyword evidence="1" id="KW-0472">Membrane</keyword>
<feature type="domain" description="Glycosyltransferase 2-like" evidence="2">
    <location>
        <begin position="27"/>
        <end position="134"/>
    </location>
</feature>
<dbReference type="InterPro" id="IPR001173">
    <property type="entry name" value="Glyco_trans_2-like"/>
</dbReference>
<comment type="caution">
    <text evidence="3">The sequence shown here is derived from an EMBL/GenBank/DDBJ whole genome shotgun (WGS) entry which is preliminary data.</text>
</comment>
<keyword evidence="1" id="KW-1003">Cell membrane</keyword>
<evidence type="ECO:0000256" key="1">
    <source>
        <dbReference type="ARBA" id="ARBA00022519"/>
    </source>
</evidence>
<proteinExistence type="predicted"/>
<gene>
    <name evidence="3" type="ORF">V0R62_13820</name>
</gene>
<dbReference type="Gene3D" id="3.90.550.10">
    <property type="entry name" value="Spore Coat Polysaccharide Biosynthesis Protein SpsA, Chain A"/>
    <property type="match status" value="1"/>
</dbReference>
<keyword evidence="1" id="KW-0997">Cell inner membrane</keyword>
<dbReference type="PANTHER" id="PTHR22916:SF3">
    <property type="entry name" value="UDP-GLCNAC:BETAGAL BETA-1,3-N-ACETYLGLUCOSAMINYLTRANSFERASE-LIKE PROTEIN 1"/>
    <property type="match status" value="1"/>
</dbReference>
<dbReference type="Pfam" id="PF00535">
    <property type="entry name" value="Glycos_transf_2"/>
    <property type="match status" value="1"/>
</dbReference>
<evidence type="ECO:0000313" key="4">
    <source>
        <dbReference type="Proteomes" id="UP001354227"/>
    </source>
</evidence>
<dbReference type="SUPFAM" id="SSF53448">
    <property type="entry name" value="Nucleotide-diphospho-sugar transferases"/>
    <property type="match status" value="1"/>
</dbReference>
<protein>
    <submittedName>
        <fullName evidence="3">Glycosyltransferase family 2 protein</fullName>
    </submittedName>
</protein>
<dbReference type="CDD" id="cd04196">
    <property type="entry name" value="GT_2_like_d"/>
    <property type="match status" value="1"/>
</dbReference>
<dbReference type="InterPro" id="IPR029044">
    <property type="entry name" value="Nucleotide-diphossugar_trans"/>
</dbReference>
<dbReference type="Proteomes" id="UP001354227">
    <property type="component" value="Unassembled WGS sequence"/>
</dbReference>
<reference evidence="3" key="1">
    <citation type="submission" date="2024-01" db="EMBL/GenBank/DDBJ databases">
        <title>Unpublished Manusciprt.</title>
        <authorList>
            <person name="Duman M."/>
            <person name="Valdes E.G."/>
            <person name="Ajmi N."/>
            <person name="Altun S."/>
            <person name="Saticioglu I.B."/>
        </authorList>
    </citation>
    <scope>NUCLEOTIDE SEQUENCE</scope>
    <source>
        <strain evidence="3">137P</strain>
    </source>
</reference>
<organism evidence="3 4">
    <name type="scientific">Pseudomonas carassii</name>
    <dbReference type="NCBI Taxonomy" id="3115855"/>
    <lineage>
        <taxon>Bacteria</taxon>
        <taxon>Pseudomonadati</taxon>
        <taxon>Pseudomonadota</taxon>
        <taxon>Gammaproteobacteria</taxon>
        <taxon>Pseudomonadales</taxon>
        <taxon>Pseudomonadaceae</taxon>
        <taxon>Pseudomonas</taxon>
    </lineage>
</organism>
<sequence>MTVFAYTGMSSNRVDQRESPVSPAVAILMATYNGGGYLREQLDSFEHQSHKHWVLHVSDDGSTDDTLKQLEAFGVRCGGKLQLVQGPRRGYVANFLSLVCRVKGDYQYYAWSDQDDIWNVDKLERAVARLATVPESVPALYCARTQLVDAKGAAIGFSPRFLLPPTFSNALVQSIGGGNTMVFNRAACELLREAGMELELPSHDWWAYQLVSGVGGRVFYDEVPVLLYRQHDGNLIGSNSSWQARLVRIRLLLQGRFCEWSEMNVAALEAMRHRLNSGSQQVLADFMRARKAKLPLRLLLVLKARLYRQTLFGNLGLMVAVLLKKI</sequence>
<dbReference type="EMBL" id="JAZDCT010000016">
    <property type="protein sequence ID" value="MEE1888736.1"/>
    <property type="molecule type" value="Genomic_DNA"/>
</dbReference>
<accession>A0ABU7HDR0</accession>
<name>A0ABU7HDR0_9PSED</name>
<dbReference type="PANTHER" id="PTHR22916">
    <property type="entry name" value="GLYCOSYLTRANSFERASE"/>
    <property type="match status" value="1"/>
</dbReference>
<keyword evidence="4" id="KW-1185">Reference proteome</keyword>